<dbReference type="InterPro" id="IPR050832">
    <property type="entry name" value="Bact_Acetyltransf"/>
</dbReference>
<evidence type="ECO:0000256" key="1">
    <source>
        <dbReference type="ARBA" id="ARBA00022679"/>
    </source>
</evidence>
<proteinExistence type="predicted"/>
<feature type="domain" description="N-acetyltransferase" evidence="3">
    <location>
        <begin position="15"/>
        <end position="184"/>
    </location>
</feature>
<evidence type="ECO:0000256" key="2">
    <source>
        <dbReference type="ARBA" id="ARBA00023315"/>
    </source>
</evidence>
<accession>A0ABV9YSA0</accession>
<name>A0ABV9YSA0_9PSEU</name>
<dbReference type="SUPFAM" id="SSF55729">
    <property type="entry name" value="Acyl-CoA N-acyltransferases (Nat)"/>
    <property type="match status" value="1"/>
</dbReference>
<dbReference type="GO" id="GO:0016746">
    <property type="term" value="F:acyltransferase activity"/>
    <property type="evidence" value="ECO:0007669"/>
    <property type="project" value="UniProtKB-KW"/>
</dbReference>
<evidence type="ECO:0000313" key="4">
    <source>
        <dbReference type="EMBL" id="MFC5064747.1"/>
    </source>
</evidence>
<evidence type="ECO:0000313" key="5">
    <source>
        <dbReference type="Proteomes" id="UP001595947"/>
    </source>
</evidence>
<protein>
    <submittedName>
        <fullName evidence="4">GNAT family N-acetyltransferase</fullName>
        <ecNumber evidence="4">2.3.-.-</ecNumber>
    </submittedName>
</protein>
<organism evidence="4 5">
    <name type="scientific">Actinomycetospora atypica</name>
    <dbReference type="NCBI Taxonomy" id="1290095"/>
    <lineage>
        <taxon>Bacteria</taxon>
        <taxon>Bacillati</taxon>
        <taxon>Actinomycetota</taxon>
        <taxon>Actinomycetes</taxon>
        <taxon>Pseudonocardiales</taxon>
        <taxon>Pseudonocardiaceae</taxon>
        <taxon>Actinomycetospora</taxon>
    </lineage>
</organism>
<sequence>MTVALERPTAIRLSPTVQVAGIADLPAIEAHMRAMLPELGGHDPVLHADVDDLARSYLGHRDRVLLVAVDPDGSVAGTASVRPGGPRPEFVPRWMAERYASRSVGQVCRVWVAPTARRRGVGQALAGAAIRWATERFDVVCLHTNASVPGALDFWRAFPGVVEVHDSRPDPWSTVHFEVCAPRP</sequence>
<comment type="caution">
    <text evidence="4">The sequence shown here is derived from an EMBL/GenBank/DDBJ whole genome shotgun (WGS) entry which is preliminary data.</text>
</comment>
<reference evidence="5" key="1">
    <citation type="journal article" date="2019" name="Int. J. Syst. Evol. Microbiol.">
        <title>The Global Catalogue of Microorganisms (GCM) 10K type strain sequencing project: providing services to taxonomists for standard genome sequencing and annotation.</title>
        <authorList>
            <consortium name="The Broad Institute Genomics Platform"/>
            <consortium name="The Broad Institute Genome Sequencing Center for Infectious Disease"/>
            <person name="Wu L."/>
            <person name="Ma J."/>
        </authorList>
    </citation>
    <scope>NUCLEOTIDE SEQUENCE [LARGE SCALE GENOMIC DNA]</scope>
    <source>
        <strain evidence="5">CGMCC 4.7093</strain>
    </source>
</reference>
<dbReference type="EC" id="2.3.-.-" evidence="4"/>
<dbReference type="InterPro" id="IPR016181">
    <property type="entry name" value="Acyl_CoA_acyltransferase"/>
</dbReference>
<gene>
    <name evidence="4" type="ORF">ACFPBZ_21165</name>
</gene>
<dbReference type="Proteomes" id="UP001595947">
    <property type="component" value="Unassembled WGS sequence"/>
</dbReference>
<keyword evidence="1 4" id="KW-0808">Transferase</keyword>
<dbReference type="RefSeq" id="WP_378038087.1">
    <property type="nucleotide sequence ID" value="NZ_JBHSIV010000026.1"/>
</dbReference>
<dbReference type="PANTHER" id="PTHR43877">
    <property type="entry name" value="AMINOALKYLPHOSPHONATE N-ACETYLTRANSFERASE-RELATED-RELATED"/>
    <property type="match status" value="1"/>
</dbReference>
<keyword evidence="2 4" id="KW-0012">Acyltransferase</keyword>
<evidence type="ECO:0000259" key="3">
    <source>
        <dbReference type="PROSITE" id="PS51186"/>
    </source>
</evidence>
<dbReference type="PROSITE" id="PS51186">
    <property type="entry name" value="GNAT"/>
    <property type="match status" value="1"/>
</dbReference>
<dbReference type="Pfam" id="PF00583">
    <property type="entry name" value="Acetyltransf_1"/>
    <property type="match status" value="1"/>
</dbReference>
<dbReference type="InterPro" id="IPR000182">
    <property type="entry name" value="GNAT_dom"/>
</dbReference>
<dbReference type="EMBL" id="JBHSIV010000026">
    <property type="protein sequence ID" value="MFC5064747.1"/>
    <property type="molecule type" value="Genomic_DNA"/>
</dbReference>
<dbReference type="CDD" id="cd04301">
    <property type="entry name" value="NAT_SF"/>
    <property type="match status" value="1"/>
</dbReference>
<dbReference type="Gene3D" id="3.40.630.30">
    <property type="match status" value="1"/>
</dbReference>
<keyword evidence="5" id="KW-1185">Reference proteome</keyword>